<keyword evidence="1" id="KW-0472">Membrane</keyword>
<feature type="transmembrane region" description="Helical" evidence="1">
    <location>
        <begin position="1004"/>
        <end position="1029"/>
    </location>
</feature>
<evidence type="ECO:0000313" key="3">
    <source>
        <dbReference type="Proteomes" id="UP000626148"/>
    </source>
</evidence>
<dbReference type="GO" id="GO:0042910">
    <property type="term" value="F:xenobiotic transmembrane transporter activity"/>
    <property type="evidence" value="ECO:0007669"/>
    <property type="project" value="TreeGrafter"/>
</dbReference>
<keyword evidence="1" id="KW-0812">Transmembrane</keyword>
<dbReference type="InterPro" id="IPR001036">
    <property type="entry name" value="Acrflvin-R"/>
</dbReference>
<reference evidence="2" key="1">
    <citation type="journal article" date="2014" name="Int. J. Syst. Evol. Microbiol.">
        <title>Complete genome sequence of Corynebacterium casei LMG S-19264T (=DSM 44701T), isolated from a smear-ripened cheese.</title>
        <authorList>
            <consortium name="US DOE Joint Genome Institute (JGI-PGF)"/>
            <person name="Walter F."/>
            <person name="Albersmeier A."/>
            <person name="Kalinowski J."/>
            <person name="Ruckert C."/>
        </authorList>
    </citation>
    <scope>NUCLEOTIDE SEQUENCE</scope>
    <source>
        <strain evidence="2">KCTC 22169</strain>
    </source>
</reference>
<evidence type="ECO:0000256" key="1">
    <source>
        <dbReference type="SAM" id="Phobius"/>
    </source>
</evidence>
<feature type="transmembrane region" description="Helical" evidence="1">
    <location>
        <begin position="888"/>
        <end position="908"/>
    </location>
</feature>
<evidence type="ECO:0000313" key="2">
    <source>
        <dbReference type="EMBL" id="GGX53526.1"/>
    </source>
</evidence>
<comment type="caution">
    <text evidence="2">The sequence shown here is derived from an EMBL/GenBank/DDBJ whole genome shotgun (WGS) entry which is preliminary data.</text>
</comment>
<feature type="transmembrane region" description="Helical" evidence="1">
    <location>
        <begin position="861"/>
        <end position="881"/>
    </location>
</feature>
<dbReference type="SUPFAM" id="SSF82693">
    <property type="entry name" value="Multidrug efflux transporter AcrB pore domain, PN1, PN2, PC1 and PC2 subdomains"/>
    <property type="match status" value="2"/>
</dbReference>
<accession>A0A918K8H1</accession>
<dbReference type="Pfam" id="PF00873">
    <property type="entry name" value="ACR_tran"/>
    <property type="match status" value="1"/>
</dbReference>
<dbReference type="Gene3D" id="3.30.70.1320">
    <property type="entry name" value="Multidrug efflux transporter AcrB pore domain like"/>
    <property type="match status" value="1"/>
</dbReference>
<dbReference type="PRINTS" id="PR00702">
    <property type="entry name" value="ACRIFLAVINRP"/>
</dbReference>
<dbReference type="InterPro" id="IPR027463">
    <property type="entry name" value="AcrB_DN_DC_subdom"/>
</dbReference>
<dbReference type="RefSeq" id="WP_189608510.1">
    <property type="nucleotide sequence ID" value="NZ_BMXR01000004.1"/>
</dbReference>
<dbReference type="GO" id="GO:0005886">
    <property type="term" value="C:plasma membrane"/>
    <property type="evidence" value="ECO:0007669"/>
    <property type="project" value="TreeGrafter"/>
</dbReference>
<keyword evidence="1" id="KW-1133">Transmembrane helix</keyword>
<feature type="transmembrane region" description="Helical" evidence="1">
    <location>
        <begin position="530"/>
        <end position="549"/>
    </location>
</feature>
<feature type="transmembrane region" description="Helical" evidence="1">
    <location>
        <begin position="964"/>
        <end position="984"/>
    </location>
</feature>
<dbReference type="AlphaFoldDB" id="A0A918K8H1"/>
<keyword evidence="3" id="KW-1185">Reference proteome</keyword>
<dbReference type="Gene3D" id="3.30.70.1440">
    <property type="entry name" value="Multidrug efflux transporter AcrB pore domain"/>
    <property type="match status" value="1"/>
</dbReference>
<dbReference type="EMBL" id="BMXR01000004">
    <property type="protein sequence ID" value="GGX53526.1"/>
    <property type="molecule type" value="Genomic_DNA"/>
</dbReference>
<feature type="transmembrane region" description="Helical" evidence="1">
    <location>
        <begin position="464"/>
        <end position="487"/>
    </location>
</feature>
<feature type="transmembrane region" description="Helical" evidence="1">
    <location>
        <begin position="383"/>
        <end position="407"/>
    </location>
</feature>
<feature type="transmembrane region" description="Helical" evidence="1">
    <location>
        <begin position="358"/>
        <end position="377"/>
    </location>
</feature>
<feature type="transmembrane region" description="Helical" evidence="1">
    <location>
        <begin position="12"/>
        <end position="33"/>
    </location>
</feature>
<gene>
    <name evidence="2" type="ORF">GCM10007392_21310</name>
</gene>
<organism evidence="2 3">
    <name type="scientific">Saccharospirillum salsuginis</name>
    <dbReference type="NCBI Taxonomy" id="418750"/>
    <lineage>
        <taxon>Bacteria</taxon>
        <taxon>Pseudomonadati</taxon>
        <taxon>Pseudomonadota</taxon>
        <taxon>Gammaproteobacteria</taxon>
        <taxon>Oceanospirillales</taxon>
        <taxon>Saccharospirillaceae</taxon>
        <taxon>Saccharospirillum</taxon>
    </lineage>
</organism>
<protein>
    <submittedName>
        <fullName evidence="2">Multidrug resistance protein</fullName>
    </submittedName>
</protein>
<proteinExistence type="predicted"/>
<dbReference type="Gene3D" id="3.30.70.1430">
    <property type="entry name" value="Multidrug efflux transporter AcrB pore domain"/>
    <property type="match status" value="2"/>
</dbReference>
<dbReference type="PANTHER" id="PTHR32063:SF0">
    <property type="entry name" value="SWARMING MOTILITY PROTEIN SWRC"/>
    <property type="match status" value="1"/>
</dbReference>
<dbReference type="SUPFAM" id="SSF82714">
    <property type="entry name" value="Multidrug efflux transporter AcrB TolC docking domain, DN and DC subdomains"/>
    <property type="match status" value="2"/>
</dbReference>
<feature type="transmembrane region" description="Helical" evidence="1">
    <location>
        <begin position="332"/>
        <end position="351"/>
    </location>
</feature>
<sequence>MISFIQAALRRVRTVMLFFALIFISGVFALIGIPKEAQPDITVPYVYVGTGIEGISPEDADRLLVSPLEQELSTLDGLKEIVSTASEGRATLQLEFEIDVDIDDALTDVRERVDKAKAELPDEADEPSVQEINLALFPVINMSLSGNIDERVLFRVAEDLQERVEALPGVLEAPISGKREEVAEIIIDPALMASYNISHGELARLVSSNNQLITAGNIDTGAGRFSIKVPGLIETEDEILNLPVKTDGDTVVRFRDIAVGQRTYKDADTLSRVNGQPAVTLEVTKRVGENIIATIEQAKGIIEQVQPNWPEGIEVTFTQDQSVMIEQQLDDLFNSVLLATLLVFIVIVWALGVRSAILVGLAIPSSFLAGILVLSMLDITLNIVVLFALILCVGMLVDGAIVVTEYADRRMSEGASRKIAYREAATRMAWPITASTATTLAVFMPLLFWPGIAGEFMGYLPKTVLITLTASLIMALIAVPAFGTLFGKAARVSDTKRRAMDAIDHGDIHQLKGGLGLYIRFLRPLLHRPWLTLVLMGVLIGAILFAFSLRSTEVEFFPEVDTEFGSIVVRARGNLSLQERDQLVKQVEQRVIGMDSIKTVTTKVTALPLRDQSEDTIGILMLEFVDWTLRPGSSVVMDNVIENASGIPGIRIEAQQAQMGPTTGIDIQMQFFSDDIAALYDTVDQVVTRMEQDERIQDVSDNRPLDGLEWRIDVDREAASRFGVDLATVGSSIRMITNGLNVGSYRPDDAEDEVDIRVRYPFNGRDLDQIRELTVTSRGEQVPISNFITLTAQNKQGDIFRTDGKLTLDVEANLEPGERVDLVIADLQQQLRESFEQGDLPSNVSFRFTGDQQEQQETMVFLGKAFGVAFFIMIIILVTQFNSFGQTALILTAIGLSTVGVMVGIIITGDSFGVVMSGVGIIALAGIVVNNNIVLIDTYNLIRDQGVPAIDAALITCAQRLRPVLLTTITTILGLLPMVYQLTIDFIDREWAVGAPSSQWWTQLSTTIAGGLIFATVLTLVFTPSMLIMGHNIRNWFIRTFRSNQEPVVN</sequence>
<dbReference type="PANTHER" id="PTHR32063">
    <property type="match status" value="1"/>
</dbReference>
<feature type="transmembrane region" description="Helical" evidence="1">
    <location>
        <begin position="914"/>
        <end position="935"/>
    </location>
</feature>
<reference evidence="2" key="2">
    <citation type="submission" date="2020-09" db="EMBL/GenBank/DDBJ databases">
        <authorList>
            <person name="Sun Q."/>
            <person name="Kim S."/>
        </authorList>
    </citation>
    <scope>NUCLEOTIDE SEQUENCE</scope>
    <source>
        <strain evidence="2">KCTC 22169</strain>
    </source>
</reference>
<name>A0A918K8H1_9GAMM</name>
<dbReference type="Gene3D" id="3.30.2090.10">
    <property type="entry name" value="Multidrug efflux transporter AcrB TolC docking domain, DN and DC subdomains"/>
    <property type="match status" value="2"/>
</dbReference>
<dbReference type="Proteomes" id="UP000626148">
    <property type="component" value="Unassembled WGS sequence"/>
</dbReference>
<dbReference type="SUPFAM" id="SSF82866">
    <property type="entry name" value="Multidrug efflux transporter AcrB transmembrane domain"/>
    <property type="match status" value="2"/>
</dbReference>
<feature type="transmembrane region" description="Helical" evidence="1">
    <location>
        <begin position="428"/>
        <end position="452"/>
    </location>
</feature>
<dbReference type="Gene3D" id="1.20.1640.10">
    <property type="entry name" value="Multidrug efflux transporter AcrB transmembrane domain"/>
    <property type="match status" value="2"/>
</dbReference>